<feature type="signal peptide" evidence="2">
    <location>
        <begin position="1"/>
        <end position="18"/>
    </location>
</feature>
<dbReference type="AlphaFoldDB" id="A0AAN6PU03"/>
<gene>
    <name evidence="3" type="ORF">N658DRAFT_526843</name>
</gene>
<dbReference type="SUPFAM" id="SSF51004">
    <property type="entry name" value="C-terminal (heme d1) domain of cytochrome cd1-nitrite reductase"/>
    <property type="match status" value="1"/>
</dbReference>
<evidence type="ECO:0000313" key="3">
    <source>
        <dbReference type="EMBL" id="KAK4097743.1"/>
    </source>
</evidence>
<keyword evidence="2" id="KW-0732">Signal</keyword>
<dbReference type="GO" id="GO:0017057">
    <property type="term" value="F:6-phosphogluconolactonase activity"/>
    <property type="evidence" value="ECO:0007669"/>
    <property type="project" value="TreeGrafter"/>
</dbReference>
<dbReference type="Proteomes" id="UP001305647">
    <property type="component" value="Unassembled WGS sequence"/>
</dbReference>
<dbReference type="InterPro" id="IPR019405">
    <property type="entry name" value="Lactonase_7-beta_prop"/>
</dbReference>
<dbReference type="PANTHER" id="PTHR30344:SF1">
    <property type="entry name" value="6-PHOSPHOGLUCONOLACTONASE"/>
    <property type="match status" value="1"/>
</dbReference>
<evidence type="ECO:0000256" key="1">
    <source>
        <dbReference type="ARBA" id="ARBA00005564"/>
    </source>
</evidence>
<sequence length="404" mass="42407">MSRFVLLACAAVVQGACGATLIASHFTGGIYTLSFTGTNSSGTLSITSQTSGCGSTPGWLEFYSDTRKLYCFDESWMGSGLNAEYSVANDGRLSLTGQIRTTGNSVHGGLYGGTDGRGFVATAEYSPSTITTFTMPLSSTSKVLQQEKFTMAVRGPNPRQDVPHPHEIHPDPTGQFLLVPDLGADLVRIFKIDAASGKLTACPAAKADPGDGPRHIKFWQSTSIPGLQKAYTLNELANSVSAWDVTYPNDSNSTSPASVSGCLTLTKTQTLSTYAPNTNPSTNPTSGTKAAELHIADNFLYASNRADQTFGPQQDSIATYAINGATGALVWLGADNSYSYYPRTFQVNRAGTLVAVGGQTSSNVAVVARDPATGRLGRLVASLQVGARGRAGQEDGLSAVGWVE</sequence>
<protein>
    <submittedName>
        <fullName evidence="3">Isomerase YbhE</fullName>
    </submittedName>
</protein>
<dbReference type="PANTHER" id="PTHR30344">
    <property type="entry name" value="6-PHOSPHOGLUCONOLACTONASE-RELATED"/>
    <property type="match status" value="1"/>
</dbReference>
<keyword evidence="4" id="KW-1185">Reference proteome</keyword>
<reference evidence="3" key="1">
    <citation type="journal article" date="2023" name="Mol. Phylogenet. Evol.">
        <title>Genome-scale phylogeny and comparative genomics of the fungal order Sordariales.</title>
        <authorList>
            <person name="Hensen N."/>
            <person name="Bonometti L."/>
            <person name="Westerberg I."/>
            <person name="Brannstrom I.O."/>
            <person name="Guillou S."/>
            <person name="Cros-Aarteil S."/>
            <person name="Calhoun S."/>
            <person name="Haridas S."/>
            <person name="Kuo A."/>
            <person name="Mondo S."/>
            <person name="Pangilinan J."/>
            <person name="Riley R."/>
            <person name="LaButti K."/>
            <person name="Andreopoulos B."/>
            <person name="Lipzen A."/>
            <person name="Chen C."/>
            <person name="Yan M."/>
            <person name="Daum C."/>
            <person name="Ng V."/>
            <person name="Clum A."/>
            <person name="Steindorff A."/>
            <person name="Ohm R.A."/>
            <person name="Martin F."/>
            <person name="Silar P."/>
            <person name="Natvig D.O."/>
            <person name="Lalanne C."/>
            <person name="Gautier V."/>
            <person name="Ament-Velasquez S.L."/>
            <person name="Kruys A."/>
            <person name="Hutchinson M.I."/>
            <person name="Powell A.J."/>
            <person name="Barry K."/>
            <person name="Miller A.N."/>
            <person name="Grigoriev I.V."/>
            <person name="Debuchy R."/>
            <person name="Gladieux P."/>
            <person name="Hiltunen Thoren M."/>
            <person name="Johannesson H."/>
        </authorList>
    </citation>
    <scope>NUCLEOTIDE SEQUENCE</scope>
    <source>
        <strain evidence="3">CBS 757.83</strain>
    </source>
</reference>
<reference evidence="3" key="2">
    <citation type="submission" date="2023-05" db="EMBL/GenBank/DDBJ databases">
        <authorList>
            <consortium name="Lawrence Berkeley National Laboratory"/>
            <person name="Steindorff A."/>
            <person name="Hensen N."/>
            <person name="Bonometti L."/>
            <person name="Westerberg I."/>
            <person name="Brannstrom I.O."/>
            <person name="Guillou S."/>
            <person name="Cros-Aarteil S."/>
            <person name="Calhoun S."/>
            <person name="Haridas S."/>
            <person name="Kuo A."/>
            <person name="Mondo S."/>
            <person name="Pangilinan J."/>
            <person name="Riley R."/>
            <person name="Labutti K."/>
            <person name="Andreopoulos B."/>
            <person name="Lipzen A."/>
            <person name="Chen C."/>
            <person name="Yanf M."/>
            <person name="Daum C."/>
            <person name="Ng V."/>
            <person name="Clum A."/>
            <person name="Ohm R."/>
            <person name="Martin F."/>
            <person name="Silar P."/>
            <person name="Natvig D."/>
            <person name="Lalanne C."/>
            <person name="Gautier V."/>
            <person name="Ament-Velasquez S.L."/>
            <person name="Kruys A."/>
            <person name="Hutchinson M.I."/>
            <person name="Powell A.J."/>
            <person name="Barry K."/>
            <person name="Miller A.N."/>
            <person name="Grigoriev I.V."/>
            <person name="Debuchy R."/>
            <person name="Gladieux P."/>
            <person name="Thoren M.H."/>
            <person name="Johannesson H."/>
        </authorList>
    </citation>
    <scope>NUCLEOTIDE SEQUENCE</scope>
    <source>
        <strain evidence="3">CBS 757.83</strain>
    </source>
</reference>
<accession>A0AAN6PU03</accession>
<name>A0AAN6PU03_9PEZI</name>
<comment type="caution">
    <text evidence="3">The sequence shown here is derived from an EMBL/GenBank/DDBJ whole genome shotgun (WGS) entry which is preliminary data.</text>
</comment>
<organism evidence="3 4">
    <name type="scientific">Parathielavia hyrcaniae</name>
    <dbReference type="NCBI Taxonomy" id="113614"/>
    <lineage>
        <taxon>Eukaryota</taxon>
        <taxon>Fungi</taxon>
        <taxon>Dikarya</taxon>
        <taxon>Ascomycota</taxon>
        <taxon>Pezizomycotina</taxon>
        <taxon>Sordariomycetes</taxon>
        <taxon>Sordariomycetidae</taxon>
        <taxon>Sordariales</taxon>
        <taxon>Chaetomiaceae</taxon>
        <taxon>Parathielavia</taxon>
    </lineage>
</organism>
<dbReference type="Gene3D" id="2.130.10.10">
    <property type="entry name" value="YVTN repeat-like/Quinoprotein amine dehydrogenase"/>
    <property type="match status" value="1"/>
</dbReference>
<dbReference type="InterPro" id="IPR015943">
    <property type="entry name" value="WD40/YVTN_repeat-like_dom_sf"/>
</dbReference>
<comment type="similarity">
    <text evidence="1">Belongs to the cycloisomerase 2 family.</text>
</comment>
<dbReference type="EMBL" id="MU863669">
    <property type="protein sequence ID" value="KAK4097743.1"/>
    <property type="molecule type" value="Genomic_DNA"/>
</dbReference>
<proteinExistence type="inferred from homology"/>
<dbReference type="Pfam" id="PF10282">
    <property type="entry name" value="Lactonase"/>
    <property type="match status" value="1"/>
</dbReference>
<keyword evidence="3" id="KW-0413">Isomerase</keyword>
<evidence type="ECO:0000313" key="4">
    <source>
        <dbReference type="Proteomes" id="UP001305647"/>
    </source>
</evidence>
<dbReference type="InterPro" id="IPR050282">
    <property type="entry name" value="Cycloisomerase_2"/>
</dbReference>
<dbReference type="GO" id="GO:0016853">
    <property type="term" value="F:isomerase activity"/>
    <property type="evidence" value="ECO:0007669"/>
    <property type="project" value="UniProtKB-KW"/>
</dbReference>
<evidence type="ECO:0000256" key="2">
    <source>
        <dbReference type="SAM" id="SignalP"/>
    </source>
</evidence>
<dbReference type="InterPro" id="IPR011048">
    <property type="entry name" value="Haem_d1_sf"/>
</dbReference>
<feature type="chain" id="PRO_5042875280" evidence="2">
    <location>
        <begin position="19"/>
        <end position="404"/>
    </location>
</feature>